<dbReference type="Pfam" id="PF00001">
    <property type="entry name" value="7tm_1"/>
    <property type="match status" value="1"/>
</dbReference>
<dbReference type="PROSITE" id="PS00237">
    <property type="entry name" value="G_PROTEIN_RECEP_F1_1"/>
    <property type="match status" value="1"/>
</dbReference>
<dbReference type="PRINTS" id="PR00237">
    <property type="entry name" value="GPCRRHODOPSN"/>
</dbReference>
<evidence type="ECO:0000313" key="11">
    <source>
        <dbReference type="EMBL" id="KAK2147543.1"/>
    </source>
</evidence>
<evidence type="ECO:0000256" key="6">
    <source>
        <dbReference type="ARBA" id="ARBA00023170"/>
    </source>
</evidence>
<evidence type="ECO:0000259" key="10">
    <source>
        <dbReference type="PROSITE" id="PS50262"/>
    </source>
</evidence>
<evidence type="ECO:0000256" key="5">
    <source>
        <dbReference type="ARBA" id="ARBA00023136"/>
    </source>
</evidence>
<evidence type="ECO:0000256" key="7">
    <source>
        <dbReference type="ARBA" id="ARBA00023224"/>
    </source>
</evidence>
<sequence>MFSNSMTNSSQFVPPWTSYSTFDVNSSGWLDGYNLSSTAELPNPPAGISSSDLRMEQLQYMVRHLQIYLAPCVATIGLICNVLCVLALSCRPMLHFSTTHYIIAILVCDALQLAGVIQSWLNEFGLHLFSLGGWCQFSTFATAVVRFSSSWCLTALGLDRFLCVRYPSVEARFCLPWVARVIIIAIVIVATVVHLNISLLYAVIYVGEHAVCHVLLAYAQTMERLGYADVFVNSLVPSLLISSFALVILCQLLYNKHLEANPSRIPNYASYTRYRRRSLYAVRPSVTPEEVADLSQERLALALLFVFVAFALPYHAFRILDAVRCLDRAPTLVERLRSYLVRQILLHIRYVQLALDTAVIASCHKLVRRRFVERYMCGRCPSRDIADQEMGYTHRISFDEMSNDDSTIHIIRHEIQRSTATAV</sequence>
<organism evidence="11 12">
    <name type="scientific">Paralvinella palmiformis</name>
    <dbReference type="NCBI Taxonomy" id="53620"/>
    <lineage>
        <taxon>Eukaryota</taxon>
        <taxon>Metazoa</taxon>
        <taxon>Spiralia</taxon>
        <taxon>Lophotrochozoa</taxon>
        <taxon>Annelida</taxon>
        <taxon>Polychaeta</taxon>
        <taxon>Sedentaria</taxon>
        <taxon>Canalipalpata</taxon>
        <taxon>Terebellida</taxon>
        <taxon>Terebelliformia</taxon>
        <taxon>Alvinellidae</taxon>
        <taxon>Paralvinella</taxon>
    </lineage>
</organism>
<keyword evidence="3 9" id="KW-1133">Transmembrane helix</keyword>
<dbReference type="AlphaFoldDB" id="A0AAD9J6V3"/>
<keyword evidence="4 8" id="KW-0297">G-protein coupled receptor</keyword>
<feature type="transmembrane region" description="Helical" evidence="9">
    <location>
        <begin position="65"/>
        <end position="89"/>
    </location>
</feature>
<keyword evidence="6 8" id="KW-0675">Receptor</keyword>
<keyword evidence="7 8" id="KW-0807">Transducer</keyword>
<feature type="transmembrane region" description="Helical" evidence="9">
    <location>
        <begin position="230"/>
        <end position="254"/>
    </location>
</feature>
<keyword evidence="2 8" id="KW-0812">Transmembrane</keyword>
<gene>
    <name evidence="11" type="ORF">LSH36_548g05024</name>
</gene>
<comment type="caution">
    <text evidence="11">The sequence shown here is derived from an EMBL/GenBank/DDBJ whole genome shotgun (WGS) entry which is preliminary data.</text>
</comment>
<feature type="transmembrane region" description="Helical" evidence="9">
    <location>
        <begin position="140"/>
        <end position="162"/>
    </location>
</feature>
<evidence type="ECO:0000256" key="3">
    <source>
        <dbReference type="ARBA" id="ARBA00022989"/>
    </source>
</evidence>
<dbReference type="PANTHER" id="PTHR24243">
    <property type="entry name" value="G-PROTEIN COUPLED RECEPTOR"/>
    <property type="match status" value="1"/>
</dbReference>
<evidence type="ECO:0000256" key="2">
    <source>
        <dbReference type="ARBA" id="ARBA00022692"/>
    </source>
</evidence>
<dbReference type="GO" id="GO:0005886">
    <property type="term" value="C:plasma membrane"/>
    <property type="evidence" value="ECO:0007669"/>
    <property type="project" value="TreeGrafter"/>
</dbReference>
<evidence type="ECO:0000256" key="1">
    <source>
        <dbReference type="ARBA" id="ARBA00004141"/>
    </source>
</evidence>
<reference evidence="11" key="1">
    <citation type="journal article" date="2023" name="Mol. Biol. Evol.">
        <title>Third-Generation Sequencing Reveals the Adaptive Role of the Epigenome in Three Deep-Sea Polychaetes.</title>
        <authorList>
            <person name="Perez M."/>
            <person name="Aroh O."/>
            <person name="Sun Y."/>
            <person name="Lan Y."/>
            <person name="Juniper S.K."/>
            <person name="Young C.R."/>
            <person name="Angers B."/>
            <person name="Qian P.Y."/>
        </authorList>
    </citation>
    <scope>NUCLEOTIDE SEQUENCE</scope>
    <source>
        <strain evidence="11">P08H-3</strain>
    </source>
</reference>
<dbReference type="PROSITE" id="PS50262">
    <property type="entry name" value="G_PROTEIN_RECEP_F1_2"/>
    <property type="match status" value="1"/>
</dbReference>
<accession>A0AAD9J6V3</accession>
<dbReference type="PANTHER" id="PTHR24243:SF230">
    <property type="entry name" value="G-PROTEIN COUPLED RECEPTORS FAMILY 1 PROFILE DOMAIN-CONTAINING PROTEIN"/>
    <property type="match status" value="1"/>
</dbReference>
<dbReference type="Gene3D" id="1.20.1070.10">
    <property type="entry name" value="Rhodopsin 7-helix transmembrane proteins"/>
    <property type="match status" value="1"/>
</dbReference>
<dbReference type="InterPro" id="IPR017452">
    <property type="entry name" value="GPCR_Rhodpsn_7TM"/>
</dbReference>
<feature type="transmembrane region" description="Helical" evidence="9">
    <location>
        <begin position="199"/>
        <end position="218"/>
    </location>
</feature>
<proteinExistence type="inferred from homology"/>
<dbReference type="InterPro" id="IPR000276">
    <property type="entry name" value="GPCR_Rhodpsn"/>
</dbReference>
<evidence type="ECO:0000256" key="8">
    <source>
        <dbReference type="RuleBase" id="RU000688"/>
    </source>
</evidence>
<name>A0AAD9J6V3_9ANNE</name>
<evidence type="ECO:0000313" key="12">
    <source>
        <dbReference type="Proteomes" id="UP001208570"/>
    </source>
</evidence>
<feature type="transmembrane region" description="Helical" evidence="9">
    <location>
        <begin position="299"/>
        <end position="317"/>
    </location>
</feature>
<dbReference type="CDD" id="cd00637">
    <property type="entry name" value="7tm_classA_rhodopsin-like"/>
    <property type="match status" value="1"/>
</dbReference>
<feature type="transmembrane region" description="Helical" evidence="9">
    <location>
        <begin position="174"/>
        <end position="193"/>
    </location>
</feature>
<evidence type="ECO:0000256" key="9">
    <source>
        <dbReference type="SAM" id="Phobius"/>
    </source>
</evidence>
<feature type="transmembrane region" description="Helical" evidence="9">
    <location>
        <begin position="101"/>
        <end position="120"/>
    </location>
</feature>
<dbReference type="EMBL" id="JAODUP010000548">
    <property type="protein sequence ID" value="KAK2147543.1"/>
    <property type="molecule type" value="Genomic_DNA"/>
</dbReference>
<comment type="similarity">
    <text evidence="8">Belongs to the G-protein coupled receptor 1 family.</text>
</comment>
<keyword evidence="12" id="KW-1185">Reference proteome</keyword>
<feature type="domain" description="G-protein coupled receptors family 1 profile" evidence="10">
    <location>
        <begin position="80"/>
        <end position="360"/>
    </location>
</feature>
<dbReference type="Proteomes" id="UP001208570">
    <property type="component" value="Unassembled WGS sequence"/>
</dbReference>
<evidence type="ECO:0000256" key="4">
    <source>
        <dbReference type="ARBA" id="ARBA00023040"/>
    </source>
</evidence>
<protein>
    <recommendedName>
        <fullName evidence="10">G-protein coupled receptors family 1 profile domain-containing protein</fullName>
    </recommendedName>
</protein>
<comment type="subcellular location">
    <subcellularLocation>
        <location evidence="1">Membrane</location>
        <topology evidence="1">Multi-pass membrane protein</topology>
    </subcellularLocation>
</comment>
<keyword evidence="5 9" id="KW-0472">Membrane</keyword>
<dbReference type="GO" id="GO:0004930">
    <property type="term" value="F:G protein-coupled receptor activity"/>
    <property type="evidence" value="ECO:0007669"/>
    <property type="project" value="UniProtKB-KW"/>
</dbReference>
<dbReference type="SUPFAM" id="SSF81321">
    <property type="entry name" value="Family A G protein-coupled receptor-like"/>
    <property type="match status" value="1"/>
</dbReference>